<protein>
    <submittedName>
        <fullName evidence="1">Uncharacterized protein</fullName>
    </submittedName>
</protein>
<feature type="non-terminal residue" evidence="1">
    <location>
        <position position="1"/>
    </location>
</feature>
<name>A0AAN5C953_9BILA</name>
<reference evidence="2" key="1">
    <citation type="submission" date="2022-10" db="EMBL/GenBank/DDBJ databases">
        <title>Genome assembly of Pristionchus species.</title>
        <authorList>
            <person name="Yoshida K."/>
            <person name="Sommer R.J."/>
        </authorList>
    </citation>
    <scope>NUCLEOTIDE SEQUENCE [LARGE SCALE GENOMIC DNA]</scope>
    <source>
        <strain evidence="2">RS5460</strain>
    </source>
</reference>
<sequence length="90" mass="10736">VKNDAMKKKVSKNRSELDVPEFDAEDWMANFGKRIQDMTFPSIAVPLCEEAEIEEMEAPEDSFKYRKEEMYRQMRSNHRLAEINEKKMMD</sequence>
<gene>
    <name evidence="1" type="ORF">PMAYCL1PPCAC_03096</name>
</gene>
<evidence type="ECO:0000313" key="2">
    <source>
        <dbReference type="Proteomes" id="UP001328107"/>
    </source>
</evidence>
<dbReference type="AlphaFoldDB" id="A0AAN5C953"/>
<dbReference type="Proteomes" id="UP001328107">
    <property type="component" value="Unassembled WGS sequence"/>
</dbReference>
<proteinExistence type="predicted"/>
<feature type="non-terminal residue" evidence="1">
    <location>
        <position position="90"/>
    </location>
</feature>
<accession>A0AAN5C953</accession>
<keyword evidence="2" id="KW-1185">Reference proteome</keyword>
<organism evidence="1 2">
    <name type="scientific">Pristionchus mayeri</name>
    <dbReference type="NCBI Taxonomy" id="1317129"/>
    <lineage>
        <taxon>Eukaryota</taxon>
        <taxon>Metazoa</taxon>
        <taxon>Ecdysozoa</taxon>
        <taxon>Nematoda</taxon>
        <taxon>Chromadorea</taxon>
        <taxon>Rhabditida</taxon>
        <taxon>Rhabditina</taxon>
        <taxon>Diplogasteromorpha</taxon>
        <taxon>Diplogasteroidea</taxon>
        <taxon>Neodiplogasteridae</taxon>
        <taxon>Pristionchus</taxon>
    </lineage>
</organism>
<comment type="caution">
    <text evidence="1">The sequence shown here is derived from an EMBL/GenBank/DDBJ whole genome shotgun (WGS) entry which is preliminary data.</text>
</comment>
<dbReference type="EMBL" id="BTRK01000001">
    <property type="protein sequence ID" value="GMR32901.1"/>
    <property type="molecule type" value="Genomic_DNA"/>
</dbReference>
<evidence type="ECO:0000313" key="1">
    <source>
        <dbReference type="EMBL" id="GMR32901.1"/>
    </source>
</evidence>